<dbReference type="Proteomes" id="UP001194746">
    <property type="component" value="Unassembled WGS sequence"/>
</dbReference>
<name>A0AAD4CJN5_ASPNN</name>
<organism evidence="3 4">
    <name type="scientific">Aspergillus nanangensis</name>
    <dbReference type="NCBI Taxonomy" id="2582783"/>
    <lineage>
        <taxon>Eukaryota</taxon>
        <taxon>Fungi</taxon>
        <taxon>Dikarya</taxon>
        <taxon>Ascomycota</taxon>
        <taxon>Pezizomycotina</taxon>
        <taxon>Eurotiomycetes</taxon>
        <taxon>Eurotiomycetidae</taxon>
        <taxon>Eurotiales</taxon>
        <taxon>Aspergillaceae</taxon>
        <taxon>Aspergillus</taxon>
        <taxon>Aspergillus subgen. Circumdati</taxon>
    </lineage>
</organism>
<feature type="compositionally biased region" description="Basic and acidic residues" evidence="1">
    <location>
        <begin position="192"/>
        <end position="204"/>
    </location>
</feature>
<feature type="compositionally biased region" description="Polar residues" evidence="1">
    <location>
        <begin position="87"/>
        <end position="102"/>
    </location>
</feature>
<protein>
    <recommendedName>
        <fullName evidence="2">SUZ domain-containing protein</fullName>
    </recommendedName>
</protein>
<feature type="compositionally biased region" description="Basic and acidic residues" evidence="1">
    <location>
        <begin position="133"/>
        <end position="158"/>
    </location>
</feature>
<reference evidence="3" key="2">
    <citation type="submission" date="2020-02" db="EMBL/GenBank/DDBJ databases">
        <authorList>
            <person name="Gilchrist C.L.M."/>
            <person name="Chooi Y.-H."/>
        </authorList>
    </citation>
    <scope>NUCLEOTIDE SEQUENCE</scope>
    <source>
        <strain evidence="3">MST-FP2251</strain>
    </source>
</reference>
<reference evidence="3" key="1">
    <citation type="journal article" date="2019" name="Beilstein J. Org. Chem.">
        <title>Nanangenines: drimane sesquiterpenoids as the dominant metabolite cohort of a novel Australian fungus, Aspergillus nanangensis.</title>
        <authorList>
            <person name="Lacey H.J."/>
            <person name="Gilchrist C.L.M."/>
            <person name="Crombie A."/>
            <person name="Kalaitzis J.A."/>
            <person name="Vuong D."/>
            <person name="Rutledge P.J."/>
            <person name="Turner P."/>
            <person name="Pitt J.I."/>
            <person name="Lacey E."/>
            <person name="Chooi Y.H."/>
            <person name="Piggott A.M."/>
        </authorList>
    </citation>
    <scope>NUCLEOTIDE SEQUENCE</scope>
    <source>
        <strain evidence="3">MST-FP2251</strain>
    </source>
</reference>
<sequence>MSTKSATETADAWEEDWEEQADKLAADPTPPPPEKKVSSKVTKAQKRAQQLEFNRQLWAEAESPQTFHYLESRDDVPLKQDLKPTVTLLSRNPQTSRQSSSAVDRAAAGVSRLGLNADDDDSDEDSRPAQPTAEERQAIALRNREEKQRKYEEVRERLFGTPSATTSGASSPRSATPPKQYEGRGKGRSRGGGRDNNRENKRDSSAASSKSKQLYDPGSPVNPNPVSGQKNDPQAPRQPYRTPRGPDPSGRGGFRAGNRGGKTA</sequence>
<feature type="compositionally biased region" description="Low complexity" evidence="1">
    <location>
        <begin position="1"/>
        <end position="10"/>
    </location>
</feature>
<proteinExistence type="predicted"/>
<feature type="compositionally biased region" description="Gly residues" evidence="1">
    <location>
        <begin position="250"/>
        <end position="264"/>
    </location>
</feature>
<feature type="domain" description="SUZ" evidence="2">
    <location>
        <begin position="82"/>
        <end position="163"/>
    </location>
</feature>
<evidence type="ECO:0000313" key="4">
    <source>
        <dbReference type="Proteomes" id="UP001194746"/>
    </source>
</evidence>
<feature type="compositionally biased region" description="Low complexity" evidence="1">
    <location>
        <begin position="160"/>
        <end position="178"/>
    </location>
</feature>
<comment type="caution">
    <text evidence="3">The sequence shown here is derived from an EMBL/GenBank/DDBJ whole genome shotgun (WGS) entry which is preliminary data.</text>
</comment>
<dbReference type="InterPro" id="IPR024771">
    <property type="entry name" value="SUZ"/>
</dbReference>
<evidence type="ECO:0000259" key="2">
    <source>
        <dbReference type="PROSITE" id="PS51673"/>
    </source>
</evidence>
<evidence type="ECO:0000256" key="1">
    <source>
        <dbReference type="SAM" id="MobiDB-lite"/>
    </source>
</evidence>
<accession>A0AAD4CJN5</accession>
<dbReference type="PROSITE" id="PS51673">
    <property type="entry name" value="SUZ"/>
    <property type="match status" value="1"/>
</dbReference>
<gene>
    <name evidence="3" type="ORF">FE257_009570</name>
</gene>
<dbReference type="AlphaFoldDB" id="A0AAD4CJN5"/>
<dbReference type="EMBL" id="VCAU01000056">
    <property type="protein sequence ID" value="KAF9887764.1"/>
    <property type="molecule type" value="Genomic_DNA"/>
</dbReference>
<feature type="region of interest" description="Disordered" evidence="1">
    <location>
        <begin position="84"/>
        <end position="264"/>
    </location>
</feature>
<feature type="region of interest" description="Disordered" evidence="1">
    <location>
        <begin position="1"/>
        <end position="48"/>
    </location>
</feature>
<evidence type="ECO:0000313" key="3">
    <source>
        <dbReference type="EMBL" id="KAF9887764.1"/>
    </source>
</evidence>
<keyword evidence="4" id="KW-1185">Reference proteome</keyword>